<dbReference type="CDD" id="cd17932">
    <property type="entry name" value="DEXQc_UvrD"/>
    <property type="match status" value="1"/>
</dbReference>
<reference evidence="18 19" key="1">
    <citation type="submission" date="2018-10" db="EMBL/GenBank/DDBJ databases">
        <title>Aeromicrobium sp. 9W16Y-2 whole genome shotgun sequence.</title>
        <authorList>
            <person name="Li F."/>
        </authorList>
    </citation>
    <scope>NUCLEOTIDE SEQUENCE [LARGE SCALE GENOMIC DNA]</scope>
    <source>
        <strain evidence="18 19">9W16Y-2</strain>
    </source>
</reference>
<evidence type="ECO:0000256" key="13">
    <source>
        <dbReference type="ARBA" id="ARBA00034808"/>
    </source>
</evidence>
<dbReference type="Pfam" id="PF00580">
    <property type="entry name" value="UvrD-helicase"/>
    <property type="match status" value="1"/>
</dbReference>
<evidence type="ECO:0000313" key="19">
    <source>
        <dbReference type="Proteomes" id="UP000282515"/>
    </source>
</evidence>
<dbReference type="InterPro" id="IPR000212">
    <property type="entry name" value="DNA_helicase_UvrD/REP"/>
</dbReference>
<dbReference type="InterPro" id="IPR027417">
    <property type="entry name" value="P-loop_NTPase"/>
</dbReference>
<evidence type="ECO:0000256" key="5">
    <source>
        <dbReference type="ARBA" id="ARBA00022801"/>
    </source>
</evidence>
<dbReference type="PROSITE" id="PS51217">
    <property type="entry name" value="UVRD_HELICASE_CTER"/>
    <property type="match status" value="1"/>
</dbReference>
<dbReference type="EC" id="5.6.2.4" evidence="13"/>
<keyword evidence="10" id="KW-0234">DNA repair</keyword>
<dbReference type="GO" id="GO:0000725">
    <property type="term" value="P:recombinational repair"/>
    <property type="evidence" value="ECO:0007669"/>
    <property type="project" value="TreeGrafter"/>
</dbReference>
<dbReference type="Pfam" id="PF13361">
    <property type="entry name" value="UvrD_C"/>
    <property type="match status" value="1"/>
</dbReference>
<keyword evidence="8 15" id="KW-0067">ATP-binding</keyword>
<evidence type="ECO:0000256" key="8">
    <source>
        <dbReference type="ARBA" id="ARBA00022840"/>
    </source>
</evidence>
<keyword evidence="7" id="KW-0269">Exonuclease</keyword>
<dbReference type="GO" id="GO:0004527">
    <property type="term" value="F:exonuclease activity"/>
    <property type="evidence" value="ECO:0007669"/>
    <property type="project" value="UniProtKB-KW"/>
</dbReference>
<evidence type="ECO:0000256" key="10">
    <source>
        <dbReference type="ARBA" id="ARBA00023204"/>
    </source>
</evidence>
<name>A0A3L8PHG0_9ACTN</name>
<evidence type="ECO:0000313" key="18">
    <source>
        <dbReference type="EMBL" id="RLV54677.1"/>
    </source>
</evidence>
<comment type="similarity">
    <text evidence="1">Belongs to the helicase family. UvrD subfamily.</text>
</comment>
<evidence type="ECO:0000256" key="9">
    <source>
        <dbReference type="ARBA" id="ARBA00023125"/>
    </source>
</evidence>
<dbReference type="Proteomes" id="UP000282515">
    <property type="component" value="Unassembled WGS sequence"/>
</dbReference>
<evidence type="ECO:0000256" key="7">
    <source>
        <dbReference type="ARBA" id="ARBA00022839"/>
    </source>
</evidence>
<comment type="caution">
    <text evidence="18">The sequence shown here is derived from an EMBL/GenBank/DDBJ whole genome shotgun (WGS) entry which is preliminary data.</text>
</comment>
<evidence type="ECO:0000256" key="11">
    <source>
        <dbReference type="ARBA" id="ARBA00023235"/>
    </source>
</evidence>
<evidence type="ECO:0000259" key="16">
    <source>
        <dbReference type="PROSITE" id="PS51198"/>
    </source>
</evidence>
<organism evidence="18 19">
    <name type="scientific">Aeromicrobium phragmitis</name>
    <dbReference type="NCBI Taxonomy" id="2478914"/>
    <lineage>
        <taxon>Bacteria</taxon>
        <taxon>Bacillati</taxon>
        <taxon>Actinomycetota</taxon>
        <taxon>Actinomycetes</taxon>
        <taxon>Propionibacteriales</taxon>
        <taxon>Nocardioidaceae</taxon>
        <taxon>Aeromicrobium</taxon>
    </lineage>
</organism>
<accession>A0A3L8PHG0</accession>
<gene>
    <name evidence="18" type="ORF">D9V41_15295</name>
</gene>
<dbReference type="Gene3D" id="3.90.320.10">
    <property type="match status" value="1"/>
</dbReference>
<evidence type="ECO:0000256" key="6">
    <source>
        <dbReference type="ARBA" id="ARBA00022806"/>
    </source>
</evidence>
<keyword evidence="9" id="KW-0238">DNA-binding</keyword>
<dbReference type="AlphaFoldDB" id="A0A3L8PHG0"/>
<proteinExistence type="inferred from homology"/>
<evidence type="ECO:0000256" key="2">
    <source>
        <dbReference type="ARBA" id="ARBA00022722"/>
    </source>
</evidence>
<comment type="catalytic activity">
    <reaction evidence="12">
        <text>Couples ATP hydrolysis with the unwinding of duplex DNA by translocating in the 3'-5' direction.</text>
        <dbReference type="EC" id="5.6.2.4"/>
    </reaction>
</comment>
<evidence type="ECO:0000256" key="1">
    <source>
        <dbReference type="ARBA" id="ARBA00009922"/>
    </source>
</evidence>
<dbReference type="GO" id="GO:0003677">
    <property type="term" value="F:DNA binding"/>
    <property type="evidence" value="ECO:0007669"/>
    <property type="project" value="UniProtKB-KW"/>
</dbReference>
<dbReference type="GO" id="GO:0033202">
    <property type="term" value="C:DNA helicase complex"/>
    <property type="evidence" value="ECO:0007669"/>
    <property type="project" value="TreeGrafter"/>
</dbReference>
<keyword evidence="6 15" id="KW-0347">Helicase</keyword>
<feature type="domain" description="UvrD-like helicase C-terminal" evidence="17">
    <location>
        <begin position="321"/>
        <end position="633"/>
    </location>
</feature>
<dbReference type="GO" id="GO:0043138">
    <property type="term" value="F:3'-5' DNA helicase activity"/>
    <property type="evidence" value="ECO:0007669"/>
    <property type="project" value="UniProtKB-EC"/>
</dbReference>
<comment type="catalytic activity">
    <reaction evidence="14">
        <text>ATP + H2O = ADP + phosphate + H(+)</text>
        <dbReference type="Rhea" id="RHEA:13065"/>
        <dbReference type="ChEBI" id="CHEBI:15377"/>
        <dbReference type="ChEBI" id="CHEBI:15378"/>
        <dbReference type="ChEBI" id="CHEBI:30616"/>
        <dbReference type="ChEBI" id="CHEBI:43474"/>
        <dbReference type="ChEBI" id="CHEBI:456216"/>
        <dbReference type="EC" id="5.6.2.4"/>
    </reaction>
</comment>
<dbReference type="GO" id="GO:0005829">
    <property type="term" value="C:cytosol"/>
    <property type="evidence" value="ECO:0007669"/>
    <property type="project" value="TreeGrafter"/>
</dbReference>
<evidence type="ECO:0000259" key="17">
    <source>
        <dbReference type="PROSITE" id="PS51217"/>
    </source>
</evidence>
<dbReference type="InterPro" id="IPR014017">
    <property type="entry name" value="DNA_helicase_UvrD-like_C"/>
</dbReference>
<dbReference type="EMBL" id="RDBF01000015">
    <property type="protein sequence ID" value="RLV54677.1"/>
    <property type="molecule type" value="Genomic_DNA"/>
</dbReference>
<dbReference type="InterPro" id="IPR013986">
    <property type="entry name" value="DExx_box_DNA_helicase_dom_sf"/>
</dbReference>
<dbReference type="PANTHER" id="PTHR11070:SF59">
    <property type="entry name" value="DNA 3'-5' HELICASE"/>
    <property type="match status" value="1"/>
</dbReference>
<feature type="binding site" evidence="15">
    <location>
        <begin position="46"/>
        <end position="53"/>
    </location>
    <ligand>
        <name>ATP</name>
        <dbReference type="ChEBI" id="CHEBI:30616"/>
    </ligand>
</feature>
<keyword evidence="5 15" id="KW-0378">Hydrolase</keyword>
<dbReference type="Gene3D" id="1.10.486.10">
    <property type="entry name" value="PCRA, domain 4"/>
    <property type="match status" value="1"/>
</dbReference>
<evidence type="ECO:0000256" key="15">
    <source>
        <dbReference type="PROSITE-ProRule" id="PRU00560"/>
    </source>
</evidence>
<feature type="domain" description="UvrD-like helicase ATP-binding" evidence="16">
    <location>
        <begin position="25"/>
        <end position="320"/>
    </location>
</feature>
<dbReference type="PANTHER" id="PTHR11070">
    <property type="entry name" value="UVRD / RECB / PCRA DNA HELICASE FAMILY MEMBER"/>
    <property type="match status" value="1"/>
</dbReference>
<dbReference type="Gene3D" id="1.10.10.160">
    <property type="match status" value="1"/>
</dbReference>
<dbReference type="InterPro" id="IPR014016">
    <property type="entry name" value="UvrD-like_ATP-bd"/>
</dbReference>
<evidence type="ECO:0000256" key="14">
    <source>
        <dbReference type="ARBA" id="ARBA00048988"/>
    </source>
</evidence>
<keyword evidence="19" id="KW-1185">Reference proteome</keyword>
<dbReference type="InterPro" id="IPR011604">
    <property type="entry name" value="PDDEXK-like_dom_sf"/>
</dbReference>
<dbReference type="Gene3D" id="3.40.50.300">
    <property type="entry name" value="P-loop containing nucleotide triphosphate hydrolases"/>
    <property type="match status" value="2"/>
</dbReference>
<protein>
    <recommendedName>
        <fullName evidence="13">DNA 3'-5' helicase</fullName>
        <ecNumber evidence="13">5.6.2.4</ecNumber>
    </recommendedName>
</protein>
<evidence type="ECO:0000256" key="12">
    <source>
        <dbReference type="ARBA" id="ARBA00034617"/>
    </source>
</evidence>
<evidence type="ECO:0000256" key="4">
    <source>
        <dbReference type="ARBA" id="ARBA00022763"/>
    </source>
</evidence>
<keyword evidence="3 15" id="KW-0547">Nucleotide-binding</keyword>
<dbReference type="GO" id="GO:0005524">
    <property type="term" value="F:ATP binding"/>
    <property type="evidence" value="ECO:0007669"/>
    <property type="project" value="UniProtKB-UniRule"/>
</dbReference>
<evidence type="ECO:0000256" key="3">
    <source>
        <dbReference type="ARBA" id="ARBA00022741"/>
    </source>
</evidence>
<keyword evidence="11" id="KW-0413">Isomerase</keyword>
<dbReference type="Pfam" id="PF12705">
    <property type="entry name" value="PDDEXK_1"/>
    <property type="match status" value="1"/>
</dbReference>
<dbReference type="InterPro" id="IPR038726">
    <property type="entry name" value="PDDEXK_AddAB-type"/>
</dbReference>
<dbReference type="SUPFAM" id="SSF52540">
    <property type="entry name" value="P-loop containing nucleoside triphosphate hydrolases"/>
    <property type="match status" value="1"/>
</dbReference>
<sequence length="1069" mass="116468">MHGVMPSSPVEYRLVRPDTAAAPAPQLDESQQAVVDHRGGPLLVLAGPGTGKTTTIVEVVVDRIAREELRPEQILVLTFSRKAAEELRERIAARLAGSAGVVPAMTFHAFCYALVREFSDPEAFAAPPTLLTAPERDAVIAELLAGHDVESWPASLRQALRTRGFAGEVQSFMAQLAARGLDAADLRELAAARQRPDWARLADAIEEYDQVTGLQNLADYTNLVTSARQLIDDPRIGAQLRERFGLVVVDEYQDTDPLQVDLLHELAGDGRDLVVVGDHDQAIYGFRGADPAGIAQFPEQFGTPAAPARVLALRVTRRFGPEILRAAHTVLGPVGHQGSLDPEILRRHREVSSRAPYPGEVRVETYASATAEAEHIADLLRRAHLDQQLPWSDMAVLVRTGSDLARLQRALVPAGVPVEVAGDEIPLTAEPAVRALLSALEAADLLARGFPLDPEHAQVVLSGPLGELDAPALRRLGRALRQRAPERRSTELTADALSDPAMLGFGRLEPATAEAVERARRLAALLRRAAKQISDGEPPEQALWTLWDGTDWPQRLLTQWESGGEGRLTADRDLDAVVALFHHAARTEERKQRVSVANFIAELRAQQIPADQLVGSQSRPDAVRLMTAHRSKGLEWPLVVVAGVQEERWPDLRHRGSLLQAEALDGAHAASRSDRLREERRLFYVACTRASRTLVVTAVETPTDDGDQPSRFVRALLDAGFGPADPGVLPRARPRRPLSLRGVVAQLRSYAGHPDVALRDEAAAMLAEIARHDVWAGRAAHPDRWWGTRELTINEHPLKDPDAPIVLSGSSVAEIASCSLKWFLSREARGTRGSSTAQGFGLVVHAIAADIVRRDVREPDLAEMEGHLDEVWDRLDHQAPWISAREKADARTALLRFARWHAANPRTPLAAEHAFEVELELDGERAVLKGSMDRVELDAEGRVHVVDFKTSKNAPKAAEVAAHPQLGVYQLAVAHGATEELAPGAPSGGAELVQLRQPAGAKHPDVPKVQPQDAPAAAEPFFALDLVRDSIRVMREERFVAMPDTCSFCEFQMVCPSTTAFTIGGGEQA</sequence>
<keyword evidence="4" id="KW-0227">DNA damage</keyword>
<keyword evidence="2" id="KW-0540">Nuclease</keyword>
<dbReference type="PROSITE" id="PS51198">
    <property type="entry name" value="UVRD_HELICASE_ATP_BIND"/>
    <property type="match status" value="1"/>
</dbReference>